<dbReference type="CDD" id="cd05233">
    <property type="entry name" value="SDR_c"/>
    <property type="match status" value="1"/>
</dbReference>
<dbReference type="AlphaFoldDB" id="A0A846TVX2"/>
<keyword evidence="2" id="KW-0560">Oxidoreductase</keyword>
<gene>
    <name evidence="4" type="ORF">HER12_00835</name>
</gene>
<dbReference type="PANTHER" id="PTHR42901">
    <property type="entry name" value="ALCOHOL DEHYDROGENASE"/>
    <property type="match status" value="1"/>
</dbReference>
<dbReference type="PIRSF" id="PIRSF000126">
    <property type="entry name" value="11-beta-HSD1"/>
    <property type="match status" value="1"/>
</dbReference>
<protein>
    <submittedName>
        <fullName evidence="4">SDR family NAD(P)-dependent oxidoreductase</fullName>
    </submittedName>
</protein>
<dbReference type="PRINTS" id="PR00080">
    <property type="entry name" value="SDRFAMILY"/>
</dbReference>
<dbReference type="Proteomes" id="UP000584587">
    <property type="component" value="Unassembled WGS sequence"/>
</dbReference>
<proteinExistence type="inferred from homology"/>
<dbReference type="PRINTS" id="PR00081">
    <property type="entry name" value="GDHRDH"/>
</dbReference>
<dbReference type="RefSeq" id="WP_168104774.1">
    <property type="nucleotide sequence ID" value="NZ_CP051215.1"/>
</dbReference>
<comment type="similarity">
    <text evidence="1 3">Belongs to the short-chain dehydrogenases/reductases (SDR) family.</text>
</comment>
<evidence type="ECO:0000256" key="2">
    <source>
        <dbReference type="ARBA" id="ARBA00023002"/>
    </source>
</evidence>
<organism evidence="4 5">
    <name type="scientific">Spiroplasma platyhelix PALS-1</name>
    <dbReference type="NCBI Taxonomy" id="1276218"/>
    <lineage>
        <taxon>Bacteria</taxon>
        <taxon>Bacillati</taxon>
        <taxon>Mycoplasmatota</taxon>
        <taxon>Mollicutes</taxon>
        <taxon>Entomoplasmatales</taxon>
        <taxon>Spiroplasmataceae</taxon>
        <taxon>Spiroplasma</taxon>
    </lineage>
</organism>
<evidence type="ECO:0000256" key="3">
    <source>
        <dbReference type="RuleBase" id="RU000363"/>
    </source>
</evidence>
<dbReference type="GO" id="GO:0016491">
    <property type="term" value="F:oxidoreductase activity"/>
    <property type="evidence" value="ECO:0007669"/>
    <property type="project" value="UniProtKB-KW"/>
</dbReference>
<evidence type="ECO:0000256" key="1">
    <source>
        <dbReference type="ARBA" id="ARBA00006484"/>
    </source>
</evidence>
<comment type="caution">
    <text evidence="4">The sequence shown here is derived from an EMBL/GenBank/DDBJ whole genome shotgun (WGS) entry which is preliminary data.</text>
</comment>
<name>A0A846TVX2_9MOLU</name>
<dbReference type="EMBL" id="JAAVVK010000001">
    <property type="protein sequence ID" value="NKE38302.1"/>
    <property type="molecule type" value="Genomic_DNA"/>
</dbReference>
<evidence type="ECO:0000313" key="4">
    <source>
        <dbReference type="EMBL" id="NKE38302.1"/>
    </source>
</evidence>
<dbReference type="Gene3D" id="3.40.50.720">
    <property type="entry name" value="NAD(P)-binding Rossmann-like Domain"/>
    <property type="match status" value="1"/>
</dbReference>
<keyword evidence="5" id="KW-1185">Reference proteome</keyword>
<accession>A0A846TVX2</accession>
<sequence length="263" mass="29756">MKVLNQWAVVTGASKGLGYAYCQELLKKGYHVLGVSRSAQNILALQKQYPELKVRACDLDLSTIENVYKLYDLTKELNVTLVINNAGYGVLGKFQDSSLDSEINMLTLNIDALHILTKLFTQRFLRFNYGRIINIASMASFTPGPGFASYYASKAYVLRLSTAINYELKAEKSKVRVISVCPGPLKTGFWDRAKPSEAKQEYKSGVPVIAVDVYAQKSLNKALKAKRKNYILIGFWNRVMRFFMAVCPKSWSLKLLYKYQVSR</sequence>
<dbReference type="SUPFAM" id="SSF51735">
    <property type="entry name" value="NAD(P)-binding Rossmann-fold domains"/>
    <property type="match status" value="1"/>
</dbReference>
<reference evidence="4 5" key="1">
    <citation type="submission" date="2020-04" db="EMBL/GenBank/DDBJ databases">
        <title>Complete genome sequence of Spiroplasma platyhelix ATCC 51748, an insect isolate.</title>
        <authorList>
            <person name="Green E.A."/>
            <person name="Klassen J.L."/>
        </authorList>
    </citation>
    <scope>NUCLEOTIDE SEQUENCE [LARGE SCALE GENOMIC DNA]</scope>
    <source>
        <strain evidence="4 5">PALS-1</strain>
    </source>
</reference>
<dbReference type="PANTHER" id="PTHR42901:SF1">
    <property type="entry name" value="ALCOHOL DEHYDROGENASE"/>
    <property type="match status" value="1"/>
</dbReference>
<dbReference type="Pfam" id="PF00106">
    <property type="entry name" value="adh_short"/>
    <property type="match status" value="1"/>
</dbReference>
<dbReference type="InterPro" id="IPR036291">
    <property type="entry name" value="NAD(P)-bd_dom_sf"/>
</dbReference>
<evidence type="ECO:0000313" key="5">
    <source>
        <dbReference type="Proteomes" id="UP000584587"/>
    </source>
</evidence>
<dbReference type="InterPro" id="IPR002347">
    <property type="entry name" value="SDR_fam"/>
</dbReference>